<dbReference type="InterPro" id="IPR000504">
    <property type="entry name" value="RRM_dom"/>
</dbReference>
<dbReference type="AlphaFoldDB" id="A0A640KLE4"/>
<protein>
    <submittedName>
        <fullName evidence="5">RNA binding protein, putative</fullName>
    </submittedName>
</protein>
<dbReference type="PANTHER" id="PTHR48027">
    <property type="entry name" value="HETEROGENEOUS NUCLEAR RIBONUCLEOPROTEIN 87F-RELATED"/>
    <property type="match status" value="1"/>
</dbReference>
<evidence type="ECO:0000313" key="6">
    <source>
        <dbReference type="Proteomes" id="UP000419144"/>
    </source>
</evidence>
<dbReference type="EMBL" id="BLBS01000041">
    <property type="protein sequence ID" value="GET90423.1"/>
    <property type="molecule type" value="Genomic_DNA"/>
</dbReference>
<accession>A0A640KLE4</accession>
<dbReference type="SUPFAM" id="SSF54928">
    <property type="entry name" value="RNA-binding domain, RBD"/>
    <property type="match status" value="1"/>
</dbReference>
<dbReference type="InterPro" id="IPR012677">
    <property type="entry name" value="Nucleotide-bd_a/b_plait_sf"/>
</dbReference>
<dbReference type="VEuPathDB" id="TriTrypDB:LtaPh_2915200"/>
<name>A0A640KLE4_LEITA</name>
<feature type="region of interest" description="Disordered" evidence="3">
    <location>
        <begin position="328"/>
        <end position="409"/>
    </location>
</feature>
<feature type="compositionally biased region" description="Polar residues" evidence="3">
    <location>
        <begin position="368"/>
        <end position="383"/>
    </location>
</feature>
<dbReference type="Proteomes" id="UP000419144">
    <property type="component" value="Unassembled WGS sequence"/>
</dbReference>
<dbReference type="InterPro" id="IPR052462">
    <property type="entry name" value="SLIRP/GR-RBP-like"/>
</dbReference>
<reference evidence="5" key="1">
    <citation type="submission" date="2019-11" db="EMBL/GenBank/DDBJ databases">
        <title>Leishmania tarentolae CDS.</title>
        <authorList>
            <person name="Goto Y."/>
            <person name="Yamagishi J."/>
        </authorList>
    </citation>
    <scope>NUCLEOTIDE SEQUENCE [LARGE SCALE GENOMIC DNA]</scope>
    <source>
        <strain evidence="5">Parrot Tar II</strain>
    </source>
</reference>
<evidence type="ECO:0000313" key="5">
    <source>
        <dbReference type="EMBL" id="GET90423.1"/>
    </source>
</evidence>
<proteinExistence type="predicted"/>
<dbReference type="InterPro" id="IPR035979">
    <property type="entry name" value="RBD_domain_sf"/>
</dbReference>
<dbReference type="SMART" id="SM00360">
    <property type="entry name" value="RRM"/>
    <property type="match status" value="2"/>
</dbReference>
<feature type="compositionally biased region" description="Polar residues" evidence="3">
    <location>
        <begin position="92"/>
        <end position="115"/>
    </location>
</feature>
<evidence type="ECO:0000256" key="3">
    <source>
        <dbReference type="SAM" id="MobiDB-lite"/>
    </source>
</evidence>
<evidence type="ECO:0000259" key="4">
    <source>
        <dbReference type="PROSITE" id="PS50102"/>
    </source>
</evidence>
<feature type="domain" description="RRM" evidence="4">
    <location>
        <begin position="144"/>
        <end position="222"/>
    </location>
</feature>
<dbReference type="Gene3D" id="3.30.70.330">
    <property type="match status" value="2"/>
</dbReference>
<feature type="compositionally biased region" description="Low complexity" evidence="3">
    <location>
        <begin position="384"/>
        <end position="409"/>
    </location>
</feature>
<dbReference type="Pfam" id="PF00076">
    <property type="entry name" value="RRM_1"/>
    <property type="match status" value="2"/>
</dbReference>
<feature type="region of interest" description="Disordered" evidence="3">
    <location>
        <begin position="40"/>
        <end position="65"/>
    </location>
</feature>
<feature type="domain" description="RRM" evidence="4">
    <location>
        <begin position="236"/>
        <end position="322"/>
    </location>
</feature>
<keyword evidence="1 2" id="KW-0694">RNA-binding</keyword>
<dbReference type="GO" id="GO:0003723">
    <property type="term" value="F:RNA binding"/>
    <property type="evidence" value="ECO:0007669"/>
    <property type="project" value="UniProtKB-UniRule"/>
</dbReference>
<feature type="region of interest" description="Disordered" evidence="3">
    <location>
        <begin position="628"/>
        <end position="649"/>
    </location>
</feature>
<dbReference type="FunFam" id="3.30.70.330:FF:000835">
    <property type="entry name" value="RNA binding protein, putative"/>
    <property type="match status" value="1"/>
</dbReference>
<comment type="caution">
    <text evidence="5">The sequence shown here is derived from an EMBL/GenBank/DDBJ whole genome shotgun (WGS) entry which is preliminary data.</text>
</comment>
<dbReference type="PROSITE" id="PS50102">
    <property type="entry name" value="RRM"/>
    <property type="match status" value="2"/>
</dbReference>
<organism evidence="5 6">
    <name type="scientific">Leishmania tarentolae</name>
    <name type="common">Sauroleishmania tarentolae</name>
    <dbReference type="NCBI Taxonomy" id="5689"/>
    <lineage>
        <taxon>Eukaryota</taxon>
        <taxon>Discoba</taxon>
        <taxon>Euglenozoa</taxon>
        <taxon>Kinetoplastea</taxon>
        <taxon>Metakinetoplastina</taxon>
        <taxon>Trypanosomatida</taxon>
        <taxon>Trypanosomatidae</taxon>
        <taxon>Leishmaniinae</taxon>
        <taxon>Leishmania</taxon>
        <taxon>lizard Leishmania</taxon>
    </lineage>
</organism>
<dbReference type="CDD" id="cd00590">
    <property type="entry name" value="RRM_SF"/>
    <property type="match status" value="1"/>
</dbReference>
<keyword evidence="6" id="KW-1185">Reference proteome</keyword>
<feature type="region of interest" description="Disordered" evidence="3">
    <location>
        <begin position="84"/>
        <end position="136"/>
    </location>
</feature>
<sequence>MMTRLNPSAVSARRRRSIYPRGASPDALLSAASILPPPMREETSAGVAYPCSDEGHNNDNETPQTVNTVSSFVQCCKTKKIASDSSMSSDSNLSQTRTTVQKNQAPTSNTRSNYGASVPKKARSSRASTAAHVNASEESNLHNSNLFICNLDTRVTQAELETAFAEHGTILSSAVMRDIHTGTSLGTAFVRMSSHDEARCTMEAMNGVHIGSRSISVQWARRSEGAPAGEARKKIMKLFVRNIPLDCSIEDLEELFGAYGSVRQVTLHKDTSPVQDEAMVRLIAFVIYTEEGAAERAAREVHNTKPFASCNGIPIMIKLAEDLAKHYREHNHQHQQQQGESTPTAAASKQRQRRSHSQRNNLVRIASKSPTQKKTSRNGNAGMSQSSHTSSTTLSIHAGQSSGADASMSDMSVATEVSFLKNYPQLTPLQRNVPPLKTPLDAMMPATLPQQHKPNCVGAALAPSAASLSPSNVLQFLETPPSNVDRGMPAAGTQICKDATTAPYAAGLQKPSFIDIPNSEVEQSFFNSSTAQLSQFEPLQQHQHHIQLPQLGEIPINAPVMPRLYHLPAVHAVPERQDSSCALVIPNTRFEALPVRSRSMNDSQPIVAYSYPGEERDLRIIDTAPVAHPASLRPEPDVTTAPPKLPQTYRHNPYSSCSFVRVG</sequence>
<evidence type="ECO:0000256" key="2">
    <source>
        <dbReference type="PROSITE-ProRule" id="PRU00176"/>
    </source>
</evidence>
<dbReference type="OrthoDB" id="6159137at2759"/>
<gene>
    <name evidence="5" type="ORF">LtaPh_2915200</name>
</gene>
<evidence type="ECO:0000256" key="1">
    <source>
        <dbReference type="ARBA" id="ARBA00022884"/>
    </source>
</evidence>